<reference evidence="2" key="1">
    <citation type="submission" date="2020-12" db="EMBL/GenBank/DDBJ databases">
        <title>Marinomonas arctica sp. nov., a psychrotolerant bacterium isolated from the Arctic.</title>
        <authorList>
            <person name="Zhang Y."/>
        </authorList>
    </citation>
    <scope>NUCLEOTIDE SEQUENCE</scope>
    <source>
        <strain evidence="2">C1424</strain>
    </source>
</reference>
<organism evidence="2 3">
    <name type="scientific">Marinomonas transparens</name>
    <dbReference type="NCBI Taxonomy" id="2795388"/>
    <lineage>
        <taxon>Bacteria</taxon>
        <taxon>Pseudomonadati</taxon>
        <taxon>Pseudomonadota</taxon>
        <taxon>Gammaproteobacteria</taxon>
        <taxon>Oceanospirillales</taxon>
        <taxon>Oceanospirillaceae</taxon>
        <taxon>Marinomonas</taxon>
    </lineage>
</organism>
<dbReference type="EMBL" id="JAEMNX010000033">
    <property type="protein sequence ID" value="MBJ7539825.1"/>
    <property type="molecule type" value="Genomic_DNA"/>
</dbReference>
<keyword evidence="3" id="KW-1185">Reference proteome</keyword>
<accession>A0A934JYY5</accession>
<proteinExistence type="predicted"/>
<dbReference type="Proteomes" id="UP000628710">
    <property type="component" value="Unassembled WGS sequence"/>
</dbReference>
<sequence>MCVDKKSILILSFWLSVGVAHAEPVKSELTQLLQDGAIIVQAEQGFIAAKPRLQLIDTSCYPTLSQLDDARAERVSVEQGLSAFKSCYVSVFDVAASNDSDMPMLSFPYIPLPNHVDDLIDVLSGEIDLINTQNDGSAAQASVIIAVDNIFRGTENLL</sequence>
<evidence type="ECO:0000313" key="3">
    <source>
        <dbReference type="Proteomes" id="UP000628710"/>
    </source>
</evidence>
<protein>
    <submittedName>
        <fullName evidence="2">Uncharacterized protein</fullName>
    </submittedName>
</protein>
<dbReference type="AlphaFoldDB" id="A0A934JYY5"/>
<evidence type="ECO:0000313" key="2">
    <source>
        <dbReference type="EMBL" id="MBJ7539825.1"/>
    </source>
</evidence>
<evidence type="ECO:0000256" key="1">
    <source>
        <dbReference type="SAM" id="SignalP"/>
    </source>
</evidence>
<gene>
    <name evidence="2" type="ORF">I8J31_19315</name>
</gene>
<feature type="signal peptide" evidence="1">
    <location>
        <begin position="1"/>
        <end position="22"/>
    </location>
</feature>
<dbReference type="RefSeq" id="WP_199470220.1">
    <property type="nucleotide sequence ID" value="NZ_JAEMNX010000033.1"/>
</dbReference>
<keyword evidence="1" id="KW-0732">Signal</keyword>
<name>A0A934JYY5_9GAMM</name>
<feature type="chain" id="PRO_5037311800" evidence="1">
    <location>
        <begin position="23"/>
        <end position="158"/>
    </location>
</feature>
<comment type="caution">
    <text evidence="2">The sequence shown here is derived from an EMBL/GenBank/DDBJ whole genome shotgun (WGS) entry which is preliminary data.</text>
</comment>